<dbReference type="GO" id="GO:0006633">
    <property type="term" value="P:fatty acid biosynthetic process"/>
    <property type="evidence" value="ECO:0007669"/>
    <property type="project" value="UniProtKB-UniRule"/>
</dbReference>
<dbReference type="NCBIfam" id="TIGR00516">
    <property type="entry name" value="acpS"/>
    <property type="match status" value="1"/>
</dbReference>
<dbReference type="HAMAP" id="MF_00101">
    <property type="entry name" value="AcpS"/>
    <property type="match status" value="1"/>
</dbReference>
<keyword evidence="1 8" id="KW-0444">Lipid biosynthesis</keyword>
<feature type="binding site" evidence="8">
    <location>
        <position position="8"/>
    </location>
    <ligand>
        <name>Mg(2+)</name>
        <dbReference type="ChEBI" id="CHEBI:18420"/>
    </ligand>
</feature>
<keyword evidence="3 8" id="KW-0479">Metal-binding</keyword>
<evidence type="ECO:0000256" key="7">
    <source>
        <dbReference type="ARBA" id="ARBA00023160"/>
    </source>
</evidence>
<comment type="subcellular location">
    <subcellularLocation>
        <location evidence="8">Cytoplasm</location>
    </subcellularLocation>
</comment>
<keyword evidence="7 8" id="KW-0275">Fatty acid biosynthesis</keyword>
<dbReference type="Proteomes" id="UP000770161">
    <property type="component" value="Unassembled WGS sequence"/>
</dbReference>
<protein>
    <recommendedName>
        <fullName evidence="8">Holo-[acyl-carrier-protein] synthase</fullName>
        <shortName evidence="8">Holo-ACP synthase</shortName>
        <ecNumber evidence="8">2.7.8.7</ecNumber>
    </recommendedName>
    <alternativeName>
        <fullName evidence="8">4'-phosphopantetheinyl transferase AcpS</fullName>
    </alternativeName>
</protein>
<dbReference type="GO" id="GO:0008897">
    <property type="term" value="F:holo-[acyl-carrier-protein] synthase activity"/>
    <property type="evidence" value="ECO:0007669"/>
    <property type="project" value="UniProtKB-UniRule"/>
</dbReference>
<evidence type="ECO:0000313" key="12">
    <source>
        <dbReference type="Proteomes" id="UP000770161"/>
    </source>
</evidence>
<comment type="function">
    <text evidence="8">Transfers the 4'-phosphopantetheine moiety from coenzyme A to a Ser of acyl-carrier-protein.</text>
</comment>
<evidence type="ECO:0000256" key="5">
    <source>
        <dbReference type="ARBA" id="ARBA00022842"/>
    </source>
</evidence>
<dbReference type="NCBIfam" id="TIGR00556">
    <property type="entry name" value="pantethn_trn"/>
    <property type="match status" value="1"/>
</dbReference>
<organism evidence="11 13">
    <name type="scientific">Mammaliicoccus lentus</name>
    <name type="common">Staphylococcus lentus</name>
    <dbReference type="NCBI Taxonomy" id="42858"/>
    <lineage>
        <taxon>Bacteria</taxon>
        <taxon>Bacillati</taxon>
        <taxon>Bacillota</taxon>
        <taxon>Bacilli</taxon>
        <taxon>Bacillales</taxon>
        <taxon>Staphylococcaceae</taxon>
        <taxon>Mammaliicoccus</taxon>
    </lineage>
</organism>
<keyword evidence="8" id="KW-0963">Cytoplasm</keyword>
<dbReference type="InterPro" id="IPR004568">
    <property type="entry name" value="Ppantetheine-prot_Trfase_dom"/>
</dbReference>
<evidence type="ECO:0000259" key="9">
    <source>
        <dbReference type="Pfam" id="PF01648"/>
    </source>
</evidence>
<dbReference type="EMBL" id="JAHLZN010000051">
    <property type="protein sequence ID" value="MBU6115066.1"/>
    <property type="molecule type" value="Genomic_DNA"/>
</dbReference>
<accession>A0AAX3W1G6</accession>
<keyword evidence="4 8" id="KW-0276">Fatty acid metabolism</keyword>
<dbReference type="GO" id="GO:0005737">
    <property type="term" value="C:cytoplasm"/>
    <property type="evidence" value="ECO:0007669"/>
    <property type="project" value="UniProtKB-SubCell"/>
</dbReference>
<dbReference type="SUPFAM" id="SSF56214">
    <property type="entry name" value="4'-phosphopantetheinyl transferase"/>
    <property type="match status" value="1"/>
</dbReference>
<evidence type="ECO:0000313" key="11">
    <source>
        <dbReference type="EMBL" id="WHI59225.1"/>
    </source>
</evidence>
<comment type="catalytic activity">
    <reaction evidence="8">
        <text>apo-[ACP] + CoA = holo-[ACP] + adenosine 3',5'-bisphosphate + H(+)</text>
        <dbReference type="Rhea" id="RHEA:12068"/>
        <dbReference type="Rhea" id="RHEA-COMP:9685"/>
        <dbReference type="Rhea" id="RHEA-COMP:9690"/>
        <dbReference type="ChEBI" id="CHEBI:15378"/>
        <dbReference type="ChEBI" id="CHEBI:29999"/>
        <dbReference type="ChEBI" id="CHEBI:57287"/>
        <dbReference type="ChEBI" id="CHEBI:58343"/>
        <dbReference type="ChEBI" id="CHEBI:64479"/>
        <dbReference type="EC" id="2.7.8.7"/>
    </reaction>
</comment>
<dbReference type="InterPro" id="IPR002582">
    <property type="entry name" value="ACPS"/>
</dbReference>
<dbReference type="InterPro" id="IPR037143">
    <property type="entry name" value="4-PPantetheinyl_Trfase_dom_sf"/>
</dbReference>
<dbReference type="AlphaFoldDB" id="A0AAX3W1G6"/>
<dbReference type="Gene3D" id="3.90.470.20">
    <property type="entry name" value="4'-phosphopantetheinyl transferase domain"/>
    <property type="match status" value="1"/>
</dbReference>
<evidence type="ECO:0000313" key="10">
    <source>
        <dbReference type="EMBL" id="MBU6115066.1"/>
    </source>
</evidence>
<evidence type="ECO:0000256" key="6">
    <source>
        <dbReference type="ARBA" id="ARBA00023098"/>
    </source>
</evidence>
<dbReference type="Proteomes" id="UP001223261">
    <property type="component" value="Chromosome"/>
</dbReference>
<dbReference type="EC" id="2.7.8.7" evidence="8"/>
<reference evidence="11" key="2">
    <citation type="journal article" date="2023" name="Antibiotics">
        <title>Prevalence and Molecular Characterization of Methicillin-Resistant Staphylococci (MRS) and Mammaliicocci (MRM) in Dromedary Camels from Algeria: First Detection of SCCmec-mecC Hybrid in Methicillin-Resistant Mammaliicoccus lentus.</title>
        <authorList>
            <person name="Belhout C."/>
            <person name="Boyen F."/>
            <person name="Vereecke N."/>
            <person name="Theuns S."/>
            <person name="Taibi N."/>
            <person name="Stegger M."/>
            <person name="de la Fe-Rodriguez P.Y."/>
            <person name="Bouayad L."/>
            <person name="Elgroud R."/>
            <person name="Butaye P."/>
        </authorList>
    </citation>
    <scope>NUCLEOTIDE SEQUENCE</scope>
    <source>
        <strain evidence="11">7048</strain>
    </source>
</reference>
<evidence type="ECO:0000256" key="3">
    <source>
        <dbReference type="ARBA" id="ARBA00022723"/>
    </source>
</evidence>
<name>A0AAX3W1G6_MAMLE</name>
<dbReference type="RefSeq" id="WP_016999695.1">
    <property type="nucleotide sequence ID" value="NZ_CP059679.1"/>
</dbReference>
<dbReference type="GO" id="GO:0000287">
    <property type="term" value="F:magnesium ion binding"/>
    <property type="evidence" value="ECO:0007669"/>
    <property type="project" value="UniProtKB-UniRule"/>
</dbReference>
<evidence type="ECO:0000256" key="2">
    <source>
        <dbReference type="ARBA" id="ARBA00022679"/>
    </source>
</evidence>
<keyword evidence="6 8" id="KW-0443">Lipid metabolism</keyword>
<evidence type="ECO:0000256" key="1">
    <source>
        <dbReference type="ARBA" id="ARBA00022516"/>
    </source>
</evidence>
<feature type="domain" description="4'-phosphopantetheinyl transferase" evidence="9">
    <location>
        <begin position="4"/>
        <end position="106"/>
    </location>
</feature>
<dbReference type="InterPro" id="IPR008278">
    <property type="entry name" value="4-PPantetheinyl_Trfase_dom"/>
</dbReference>
<evidence type="ECO:0000313" key="13">
    <source>
        <dbReference type="Proteomes" id="UP001223261"/>
    </source>
</evidence>
<sequence length="122" mass="13750">MIHGVGIDLIEIDRIRDWYNKRPSMVQKILTDDEIEIFNNISLEDRKVEFLAGRFAVKEAFTKAMGTGIGKDYGFHSVSCLPDSKGKPNIKCEGFITHVSIAHTQSYAEAFVVVEVDNSKQE</sequence>
<keyword evidence="2 8" id="KW-0808">Transferase</keyword>
<evidence type="ECO:0000256" key="8">
    <source>
        <dbReference type="HAMAP-Rule" id="MF_00101"/>
    </source>
</evidence>
<keyword evidence="5 8" id="KW-0460">Magnesium</keyword>
<dbReference type="Pfam" id="PF01648">
    <property type="entry name" value="ACPS"/>
    <property type="match status" value="1"/>
</dbReference>
<gene>
    <name evidence="8 11" type="primary">acpS</name>
    <name evidence="10" type="ORF">KQ656_13990</name>
    <name evidence="11" type="ORF">PYH69_10920</name>
</gene>
<reference evidence="10 12" key="1">
    <citation type="submission" date="2021-06" db="EMBL/GenBank/DDBJ databases">
        <title>Staphylococcus lentus K169 genome sequencing.</title>
        <authorList>
            <person name="Sundareshan S."/>
            <person name="Akhila D.S."/>
            <person name="Prachi D."/>
            <person name="Sivakumar R."/>
            <person name="Rajendhran J."/>
            <person name="Isloor S."/>
            <person name="Hegde N.R."/>
        </authorList>
    </citation>
    <scope>NUCLEOTIDE SEQUENCE [LARGE SCALE GENOMIC DNA]</scope>
    <source>
        <strain evidence="10 12">K169</strain>
    </source>
</reference>
<keyword evidence="12" id="KW-1185">Reference proteome</keyword>
<feature type="binding site" evidence="8">
    <location>
        <position position="59"/>
    </location>
    <ligand>
        <name>Mg(2+)</name>
        <dbReference type="ChEBI" id="CHEBI:18420"/>
    </ligand>
</feature>
<evidence type="ECO:0000256" key="4">
    <source>
        <dbReference type="ARBA" id="ARBA00022832"/>
    </source>
</evidence>
<comment type="similarity">
    <text evidence="8">Belongs to the P-Pant transferase superfamily. AcpS family.</text>
</comment>
<comment type="cofactor">
    <cofactor evidence="8">
        <name>Mg(2+)</name>
        <dbReference type="ChEBI" id="CHEBI:18420"/>
    </cofactor>
</comment>
<dbReference type="EMBL" id="CP118848">
    <property type="protein sequence ID" value="WHI59225.1"/>
    <property type="molecule type" value="Genomic_DNA"/>
</dbReference>
<proteinExistence type="inferred from homology"/>